<feature type="domain" description="Helicase-associated" evidence="2">
    <location>
        <begin position="80"/>
        <end position="146"/>
    </location>
</feature>
<feature type="domain" description="Helicase-associated" evidence="2">
    <location>
        <begin position="8"/>
        <end position="73"/>
    </location>
</feature>
<feature type="compositionally biased region" description="Low complexity" evidence="1">
    <location>
        <begin position="192"/>
        <end position="201"/>
    </location>
</feature>
<feature type="compositionally biased region" description="Low complexity" evidence="1">
    <location>
        <begin position="252"/>
        <end position="283"/>
    </location>
</feature>
<name>A0A7R9W8J9_9STRA</name>
<evidence type="ECO:0000256" key="1">
    <source>
        <dbReference type="SAM" id="MobiDB-lite"/>
    </source>
</evidence>
<dbReference type="PANTHER" id="PTHR33418:SF1">
    <property type="entry name" value="HELICASE-ASSOCIATED DOMAIN-CONTAINING PROTEIN"/>
    <property type="match status" value="1"/>
</dbReference>
<proteinExistence type="predicted"/>
<dbReference type="Pfam" id="PF03457">
    <property type="entry name" value="HA"/>
    <property type="match status" value="2"/>
</dbReference>
<dbReference type="PANTHER" id="PTHR33418">
    <property type="entry name" value="HELICASE-ASSOCIATED"/>
    <property type="match status" value="1"/>
</dbReference>
<accession>A0A7R9W8J9</accession>
<dbReference type="AlphaFoldDB" id="A0A7R9W8J9"/>
<protein>
    <recommendedName>
        <fullName evidence="2">Helicase-associated domain-containing protein</fullName>
    </recommendedName>
</protein>
<feature type="compositionally biased region" description="Basic and acidic residues" evidence="1">
    <location>
        <begin position="567"/>
        <end position="576"/>
    </location>
</feature>
<dbReference type="Gene3D" id="6.10.140.530">
    <property type="match status" value="2"/>
</dbReference>
<evidence type="ECO:0000313" key="3">
    <source>
        <dbReference type="EMBL" id="CAD8316712.1"/>
    </source>
</evidence>
<dbReference type="InterPro" id="IPR005114">
    <property type="entry name" value="Helicase_assoc"/>
</dbReference>
<feature type="region of interest" description="Disordered" evidence="1">
    <location>
        <begin position="183"/>
        <end position="312"/>
    </location>
</feature>
<feature type="compositionally biased region" description="Low complexity" evidence="1">
    <location>
        <begin position="578"/>
        <end position="607"/>
    </location>
</feature>
<feature type="region of interest" description="Disordered" evidence="1">
    <location>
        <begin position="534"/>
        <end position="621"/>
    </location>
</feature>
<sequence length="621" mass="68409">MPFVKYRTWNERLHALKNYKAEKGDCNVPLTYKPDRSLGAWVNTQRQEYRKFMMAKKSSMTASRIADLDALDFEWDPYSTSWSLRFDELRAFRRQHGHCSVPRTYKANRALARWVVRQRENRRLARRGQSSGLTEARERALNELGFVWDVIGAQGKGRERSSAAGLGCGEEEDSPPSFVFAEESGVAEEDTAAPPAASPPAWRGTVVVADEAPRSASAGSRRRPAPSSTESPEIEPKRARIQRRRAAPLPIPSRSPALRAPSSSSSSLCGALPLPSPSSLCRGESSSAGAQVAAPSLPRPTMVPSEKGTPTTMRLFHRGKCEEVPRTLFRKVSDEQQQDNQLHHAIDSPQHKRKLDLDLACRRAIMQGNLASPLRQTIPRDYIAAPSTDLVYSFLKERQNDTMKSDIMSGHEDPMVRLLAGDYCSLLPPSLTSAPLSCLPQFHPGRAPLNNGYGKTSSQNHRPLPPPRRIGPSYFQGAQKNRSTAGLVLDKTDLLLRQRSIDLVKRSRIYGPGSGRRPPMMPFSPCVAAASASAAGARTEEERPLPPPLRQLSALRRPCDGEEEEDCRGNGRRNHDASSSSSYPRPRRGLSLLASVCSDDSSSSAESPTPPSPRPDLLKSS</sequence>
<organism evidence="3">
    <name type="scientific">Pseudictyota dubia</name>
    <dbReference type="NCBI Taxonomy" id="2749911"/>
    <lineage>
        <taxon>Eukaryota</taxon>
        <taxon>Sar</taxon>
        <taxon>Stramenopiles</taxon>
        <taxon>Ochrophyta</taxon>
        <taxon>Bacillariophyta</taxon>
        <taxon>Mediophyceae</taxon>
        <taxon>Biddulphiophycidae</taxon>
        <taxon>Eupodiscales</taxon>
        <taxon>Odontellaceae</taxon>
        <taxon>Pseudictyota</taxon>
    </lineage>
</organism>
<gene>
    <name evidence="3" type="ORF">TDUB1175_LOCUS15505</name>
</gene>
<dbReference type="EMBL" id="HBED01031018">
    <property type="protein sequence ID" value="CAD8316712.1"/>
    <property type="molecule type" value="Transcribed_RNA"/>
</dbReference>
<evidence type="ECO:0000259" key="2">
    <source>
        <dbReference type="Pfam" id="PF03457"/>
    </source>
</evidence>
<reference evidence="3" key="1">
    <citation type="submission" date="2021-01" db="EMBL/GenBank/DDBJ databases">
        <authorList>
            <person name="Corre E."/>
            <person name="Pelletier E."/>
            <person name="Niang G."/>
            <person name="Scheremetjew M."/>
            <person name="Finn R."/>
            <person name="Kale V."/>
            <person name="Holt S."/>
            <person name="Cochrane G."/>
            <person name="Meng A."/>
            <person name="Brown T."/>
            <person name="Cohen L."/>
        </authorList>
    </citation>
    <scope>NUCLEOTIDE SEQUENCE</scope>
    <source>
        <strain evidence="3">CCMP147</strain>
    </source>
</reference>